<protein>
    <submittedName>
        <fullName evidence="2">Uncharacterized protein</fullName>
    </submittedName>
</protein>
<evidence type="ECO:0000256" key="1">
    <source>
        <dbReference type="SAM" id="Phobius"/>
    </source>
</evidence>
<sequence length="125" mass="14150">MDEKWVKSMVYHRRNALAFSLSIPLIGGSALLRGVSVGSSAILRAVSHGGSPRRRRTSLYVPLLKPKGKAVVVEFMHVVDYDSSWSDHKFYLFVLLILPMVRWMNSLQLSKGHRKKEFAAIQLLV</sequence>
<dbReference type="Proteomes" id="UP000266723">
    <property type="component" value="Unassembled WGS sequence"/>
</dbReference>
<dbReference type="EMBL" id="QGKV02001507">
    <property type="protein sequence ID" value="KAF3533262.1"/>
    <property type="molecule type" value="Genomic_DNA"/>
</dbReference>
<evidence type="ECO:0000313" key="2">
    <source>
        <dbReference type="EMBL" id="KAF3533262.1"/>
    </source>
</evidence>
<keyword evidence="1" id="KW-0812">Transmembrane</keyword>
<gene>
    <name evidence="2" type="ORF">DY000_02041802</name>
</gene>
<feature type="transmembrane region" description="Helical" evidence="1">
    <location>
        <begin position="90"/>
        <end position="107"/>
    </location>
</feature>
<keyword evidence="1" id="KW-1133">Transmembrane helix</keyword>
<name>A0ABQ7BKR5_BRACR</name>
<accession>A0ABQ7BKR5</accession>
<keyword evidence="1" id="KW-0472">Membrane</keyword>
<comment type="caution">
    <text evidence="2">The sequence shown here is derived from an EMBL/GenBank/DDBJ whole genome shotgun (WGS) entry which is preliminary data.</text>
</comment>
<reference evidence="2 3" key="1">
    <citation type="journal article" date="2020" name="BMC Genomics">
        <title>Intraspecific diversification of the crop wild relative Brassica cretica Lam. using demographic model selection.</title>
        <authorList>
            <person name="Kioukis A."/>
            <person name="Michalopoulou V.A."/>
            <person name="Briers L."/>
            <person name="Pirintsos S."/>
            <person name="Studholme D.J."/>
            <person name="Pavlidis P."/>
            <person name="Sarris P.F."/>
        </authorList>
    </citation>
    <scope>NUCLEOTIDE SEQUENCE [LARGE SCALE GENOMIC DNA]</scope>
    <source>
        <strain evidence="3">cv. PFS-1207/04</strain>
    </source>
</reference>
<organism evidence="2 3">
    <name type="scientific">Brassica cretica</name>
    <name type="common">Mustard</name>
    <dbReference type="NCBI Taxonomy" id="69181"/>
    <lineage>
        <taxon>Eukaryota</taxon>
        <taxon>Viridiplantae</taxon>
        <taxon>Streptophyta</taxon>
        <taxon>Embryophyta</taxon>
        <taxon>Tracheophyta</taxon>
        <taxon>Spermatophyta</taxon>
        <taxon>Magnoliopsida</taxon>
        <taxon>eudicotyledons</taxon>
        <taxon>Gunneridae</taxon>
        <taxon>Pentapetalae</taxon>
        <taxon>rosids</taxon>
        <taxon>malvids</taxon>
        <taxon>Brassicales</taxon>
        <taxon>Brassicaceae</taxon>
        <taxon>Brassiceae</taxon>
        <taxon>Brassica</taxon>
    </lineage>
</organism>
<keyword evidence="3" id="KW-1185">Reference proteome</keyword>
<proteinExistence type="predicted"/>
<evidence type="ECO:0000313" key="3">
    <source>
        <dbReference type="Proteomes" id="UP000266723"/>
    </source>
</evidence>